<comment type="similarity">
    <text evidence="1">Belongs to the UPF0065 (bug) family.</text>
</comment>
<dbReference type="SUPFAM" id="SSF53850">
    <property type="entry name" value="Periplasmic binding protein-like II"/>
    <property type="match status" value="1"/>
</dbReference>
<dbReference type="EMBL" id="JBBKZS010000003">
    <property type="protein sequence ID" value="MEJ8854722.1"/>
    <property type="molecule type" value="Genomic_DNA"/>
</dbReference>
<evidence type="ECO:0000256" key="2">
    <source>
        <dbReference type="SAM" id="SignalP"/>
    </source>
</evidence>
<reference evidence="3 4" key="1">
    <citation type="submission" date="2024-03" db="EMBL/GenBank/DDBJ databases">
        <title>Novel species of the genus Variovorax.</title>
        <authorList>
            <person name="Liu Q."/>
            <person name="Xin Y.-H."/>
        </authorList>
    </citation>
    <scope>NUCLEOTIDE SEQUENCE [LARGE SCALE GENOMIC DNA]</scope>
    <source>
        <strain evidence="3 4">KACC 18901</strain>
    </source>
</reference>
<sequence length="330" mass="34766">MTFHTSRRRALRASLAALAMAAAFPALADTWPSRPITLIVPYAAGGNVDVVARWIAPELAKRLGQPVVIDNVTGAGGVIGTEKAIRAKPDGYTLLLSVESTIVIAKMVTPATVKYNGLKDLQPVSLLGSQPLVLVGKPDLPAQNATELFAAIKKSPGKYSYATSGVGTSLHLGGELLKQRGSVSMVHIPYRAGSQIVSDLAGNQIDLAVLPLSMVMQQVQAGKIRAYGVMSDTASPAMPGVPPLAQVPAWKGADVSVWQGVFAPAGTDMAIVTRINKELGEILQTPDLQQKFNESGSTRLGLGPVEFAKFLQGEDAKFARVVSQGHIQVD</sequence>
<feature type="chain" id="PRO_5047338940" evidence="2">
    <location>
        <begin position="29"/>
        <end position="330"/>
    </location>
</feature>
<feature type="signal peptide" evidence="2">
    <location>
        <begin position="1"/>
        <end position="28"/>
    </location>
</feature>
<dbReference type="PIRSF" id="PIRSF017082">
    <property type="entry name" value="YflP"/>
    <property type="match status" value="1"/>
</dbReference>
<dbReference type="Gene3D" id="3.40.190.150">
    <property type="entry name" value="Bordetella uptake gene, domain 1"/>
    <property type="match status" value="1"/>
</dbReference>
<accession>A0ABU8X7Q0</accession>
<dbReference type="Pfam" id="PF03401">
    <property type="entry name" value="TctC"/>
    <property type="match status" value="1"/>
</dbReference>
<gene>
    <name evidence="3" type="ORF">WKW79_09090</name>
</gene>
<evidence type="ECO:0000313" key="4">
    <source>
        <dbReference type="Proteomes" id="UP001367030"/>
    </source>
</evidence>
<keyword evidence="2" id="KW-0732">Signal</keyword>
<dbReference type="InterPro" id="IPR042100">
    <property type="entry name" value="Bug_dom1"/>
</dbReference>
<dbReference type="CDD" id="cd07012">
    <property type="entry name" value="PBP2_Bug_TTT"/>
    <property type="match status" value="1"/>
</dbReference>
<dbReference type="PROSITE" id="PS51318">
    <property type="entry name" value="TAT"/>
    <property type="match status" value="1"/>
</dbReference>
<comment type="caution">
    <text evidence="3">The sequence shown here is derived from an EMBL/GenBank/DDBJ whole genome shotgun (WGS) entry which is preliminary data.</text>
</comment>
<dbReference type="PANTHER" id="PTHR42928">
    <property type="entry name" value="TRICARBOXYLATE-BINDING PROTEIN"/>
    <property type="match status" value="1"/>
</dbReference>
<protein>
    <submittedName>
        <fullName evidence="3">Tripartite tricarboxylate transporter substrate binding protein</fullName>
    </submittedName>
</protein>
<dbReference type="PANTHER" id="PTHR42928:SF5">
    <property type="entry name" value="BLR1237 PROTEIN"/>
    <property type="match status" value="1"/>
</dbReference>
<dbReference type="InterPro" id="IPR006311">
    <property type="entry name" value="TAT_signal"/>
</dbReference>
<dbReference type="InterPro" id="IPR005064">
    <property type="entry name" value="BUG"/>
</dbReference>
<organism evidence="3 4">
    <name type="scientific">Variovorax robiniae</name>
    <dbReference type="NCBI Taxonomy" id="1836199"/>
    <lineage>
        <taxon>Bacteria</taxon>
        <taxon>Pseudomonadati</taxon>
        <taxon>Pseudomonadota</taxon>
        <taxon>Betaproteobacteria</taxon>
        <taxon>Burkholderiales</taxon>
        <taxon>Comamonadaceae</taxon>
        <taxon>Variovorax</taxon>
    </lineage>
</organism>
<keyword evidence="4" id="KW-1185">Reference proteome</keyword>
<name>A0ABU8X7Q0_9BURK</name>
<dbReference type="Proteomes" id="UP001367030">
    <property type="component" value="Unassembled WGS sequence"/>
</dbReference>
<dbReference type="RefSeq" id="WP_340334814.1">
    <property type="nucleotide sequence ID" value="NZ_JBBKZS010000003.1"/>
</dbReference>
<evidence type="ECO:0000313" key="3">
    <source>
        <dbReference type="EMBL" id="MEJ8854722.1"/>
    </source>
</evidence>
<proteinExistence type="inferred from homology"/>
<evidence type="ECO:0000256" key="1">
    <source>
        <dbReference type="ARBA" id="ARBA00006987"/>
    </source>
</evidence>
<dbReference type="Gene3D" id="3.40.190.10">
    <property type="entry name" value="Periplasmic binding protein-like II"/>
    <property type="match status" value="1"/>
</dbReference>